<dbReference type="OMA" id="INWHLLM"/>
<dbReference type="STRING" id="74649.A0A2P6RV98"/>
<organism evidence="1 2">
    <name type="scientific">Rosa chinensis</name>
    <name type="common">China rose</name>
    <dbReference type="NCBI Taxonomy" id="74649"/>
    <lineage>
        <taxon>Eukaryota</taxon>
        <taxon>Viridiplantae</taxon>
        <taxon>Streptophyta</taxon>
        <taxon>Embryophyta</taxon>
        <taxon>Tracheophyta</taxon>
        <taxon>Spermatophyta</taxon>
        <taxon>Magnoliopsida</taxon>
        <taxon>eudicotyledons</taxon>
        <taxon>Gunneridae</taxon>
        <taxon>Pentapetalae</taxon>
        <taxon>rosids</taxon>
        <taxon>fabids</taxon>
        <taxon>Rosales</taxon>
        <taxon>Rosaceae</taxon>
        <taxon>Rosoideae</taxon>
        <taxon>Rosoideae incertae sedis</taxon>
        <taxon>Rosa</taxon>
    </lineage>
</organism>
<keyword evidence="1" id="KW-0418">Kinase</keyword>
<dbReference type="AlphaFoldDB" id="A0A2P6RV98"/>
<sequence length="95" mass="11004">MINWHLLMRMKIPKGGQLDPIAPLELPHSLHAFGRVSDTNELNMEGFHTFRGGFWNYFSMGTYASLCRSFGPWFLFLSGRKDLLEQGVMWVPHAY</sequence>
<evidence type="ECO:0000313" key="2">
    <source>
        <dbReference type="Proteomes" id="UP000238479"/>
    </source>
</evidence>
<protein>
    <submittedName>
        <fullName evidence="1">Putative diacylglycerol kinase (ATP)</fullName>
        <ecNumber evidence="1">2.7.1.107</ecNumber>
    </submittedName>
</protein>
<reference evidence="1 2" key="1">
    <citation type="journal article" date="2018" name="Nat. Genet.">
        <title>The Rosa genome provides new insights in the design of modern roses.</title>
        <authorList>
            <person name="Bendahmane M."/>
        </authorList>
    </citation>
    <scope>NUCLEOTIDE SEQUENCE [LARGE SCALE GENOMIC DNA]</scope>
    <source>
        <strain evidence="2">cv. Old Blush</strain>
    </source>
</reference>
<name>A0A2P6RV98_ROSCH</name>
<comment type="caution">
    <text evidence="1">The sequence shown here is derived from an EMBL/GenBank/DDBJ whole genome shotgun (WGS) entry which is preliminary data.</text>
</comment>
<dbReference type="Gramene" id="PRQ50348">
    <property type="protein sequence ID" value="PRQ50348"/>
    <property type="gene ID" value="RchiOBHm_Chr2g0132201"/>
</dbReference>
<keyword evidence="2" id="KW-1185">Reference proteome</keyword>
<dbReference type="EMBL" id="PDCK01000040">
    <property type="protein sequence ID" value="PRQ50348.1"/>
    <property type="molecule type" value="Genomic_DNA"/>
</dbReference>
<evidence type="ECO:0000313" key="1">
    <source>
        <dbReference type="EMBL" id="PRQ50348.1"/>
    </source>
</evidence>
<accession>A0A2P6RV98</accession>
<dbReference type="GO" id="GO:0004143">
    <property type="term" value="F:ATP-dependent diacylglycerol kinase activity"/>
    <property type="evidence" value="ECO:0007669"/>
    <property type="project" value="UniProtKB-EC"/>
</dbReference>
<proteinExistence type="predicted"/>
<dbReference type="EC" id="2.7.1.107" evidence="1"/>
<gene>
    <name evidence="1" type="ORF">RchiOBHm_Chr2g0132201</name>
</gene>
<dbReference type="Proteomes" id="UP000238479">
    <property type="component" value="Chromosome 2"/>
</dbReference>
<keyword evidence="1" id="KW-0808">Transferase</keyword>